<comment type="similarity">
    <text evidence="1 2">Belongs to the nucleosome assembly protein (NAP) family.</text>
</comment>
<feature type="compositionally biased region" description="Acidic residues" evidence="3">
    <location>
        <begin position="224"/>
        <end position="242"/>
    </location>
</feature>
<dbReference type="OrthoDB" id="19419at2759"/>
<evidence type="ECO:0000313" key="5">
    <source>
        <dbReference type="Proteomes" id="UP000807469"/>
    </source>
</evidence>
<comment type="caution">
    <text evidence="4">The sequence shown here is derived from an EMBL/GenBank/DDBJ whole genome shotgun (WGS) entry which is preliminary data.</text>
</comment>
<evidence type="ECO:0000313" key="4">
    <source>
        <dbReference type="EMBL" id="KAF9472191.1"/>
    </source>
</evidence>
<gene>
    <name evidence="4" type="ORF">BDN70DRAFT_938367</name>
</gene>
<feature type="region of interest" description="Disordered" evidence="3">
    <location>
        <begin position="224"/>
        <end position="287"/>
    </location>
</feature>
<name>A0A9P6CME1_9AGAR</name>
<dbReference type="GO" id="GO:0005634">
    <property type="term" value="C:nucleus"/>
    <property type="evidence" value="ECO:0007669"/>
    <property type="project" value="InterPro"/>
</dbReference>
<dbReference type="PANTHER" id="PTHR11875">
    <property type="entry name" value="TESTIS-SPECIFIC Y-ENCODED PROTEIN"/>
    <property type="match status" value="1"/>
</dbReference>
<dbReference type="AlphaFoldDB" id="A0A9P6CME1"/>
<reference evidence="4" key="1">
    <citation type="submission" date="2020-11" db="EMBL/GenBank/DDBJ databases">
        <authorList>
            <consortium name="DOE Joint Genome Institute"/>
            <person name="Ahrendt S."/>
            <person name="Riley R."/>
            <person name="Andreopoulos W."/>
            <person name="Labutti K."/>
            <person name="Pangilinan J."/>
            <person name="Ruiz-Duenas F.J."/>
            <person name="Barrasa J.M."/>
            <person name="Sanchez-Garcia M."/>
            <person name="Camarero S."/>
            <person name="Miyauchi S."/>
            <person name="Serrano A."/>
            <person name="Linde D."/>
            <person name="Babiker R."/>
            <person name="Drula E."/>
            <person name="Ayuso-Fernandez I."/>
            <person name="Pacheco R."/>
            <person name="Padilla G."/>
            <person name="Ferreira P."/>
            <person name="Barriuso J."/>
            <person name="Kellner H."/>
            <person name="Castanera R."/>
            <person name="Alfaro M."/>
            <person name="Ramirez L."/>
            <person name="Pisabarro A.G."/>
            <person name="Kuo A."/>
            <person name="Tritt A."/>
            <person name="Lipzen A."/>
            <person name="He G."/>
            <person name="Yan M."/>
            <person name="Ng V."/>
            <person name="Cullen D."/>
            <person name="Martin F."/>
            <person name="Rosso M.-N."/>
            <person name="Henrissat B."/>
            <person name="Hibbett D."/>
            <person name="Martinez A.T."/>
            <person name="Grigoriev I.V."/>
        </authorList>
    </citation>
    <scope>NUCLEOTIDE SEQUENCE</scope>
    <source>
        <strain evidence="4">CIRM-BRFM 674</strain>
    </source>
</reference>
<proteinExistence type="inferred from homology"/>
<evidence type="ECO:0000256" key="2">
    <source>
        <dbReference type="RuleBase" id="RU003876"/>
    </source>
</evidence>
<dbReference type="SUPFAM" id="SSF143113">
    <property type="entry name" value="NAP-like"/>
    <property type="match status" value="1"/>
</dbReference>
<sequence>MADKTPLPFPETVLTDADRKKMDDIHKSVQRAQLIGEFSEMKRMEPIYESRRRFTTTIPKFWPSAFLRHEGLAMDLNNAEDIKALLNLTDVAIQRNPLEPRVFTIEFTFSKNPYFDDRVLKKVYQFTESEARKKEPADREGFKWTMLDFDWDRDVKGSSQKIRWKPGMNLCTKYPKKLEANQADVAELGSFFNWFESDGDVFDIGMIIEEEIFPNAINYFNGEVEDEEDEEEEEDESSDESDDGKHKPSKPSSSSKSSRNNYADDDSSEDDGPSFNFGRNAYNKGGR</sequence>
<feature type="compositionally biased region" description="Acidic residues" evidence="3">
    <location>
        <begin position="263"/>
        <end position="272"/>
    </location>
</feature>
<evidence type="ECO:0000256" key="1">
    <source>
        <dbReference type="ARBA" id="ARBA00009947"/>
    </source>
</evidence>
<dbReference type="InterPro" id="IPR037231">
    <property type="entry name" value="NAP-like_sf"/>
</dbReference>
<protein>
    <recommendedName>
        <fullName evidence="6">Nucleosome assembly protein</fullName>
    </recommendedName>
</protein>
<dbReference type="InterPro" id="IPR002164">
    <property type="entry name" value="NAP_family"/>
</dbReference>
<dbReference type="EMBL" id="MU155566">
    <property type="protein sequence ID" value="KAF9472191.1"/>
    <property type="molecule type" value="Genomic_DNA"/>
</dbReference>
<dbReference type="Gene3D" id="3.30.1120.90">
    <property type="entry name" value="Nucleosome assembly protein"/>
    <property type="match status" value="1"/>
</dbReference>
<dbReference type="Proteomes" id="UP000807469">
    <property type="component" value="Unassembled WGS sequence"/>
</dbReference>
<dbReference type="Pfam" id="PF00956">
    <property type="entry name" value="NAP"/>
    <property type="match status" value="1"/>
</dbReference>
<dbReference type="GO" id="GO:0006334">
    <property type="term" value="P:nucleosome assembly"/>
    <property type="evidence" value="ECO:0007669"/>
    <property type="project" value="InterPro"/>
</dbReference>
<organism evidence="4 5">
    <name type="scientific">Pholiota conissans</name>
    <dbReference type="NCBI Taxonomy" id="109636"/>
    <lineage>
        <taxon>Eukaryota</taxon>
        <taxon>Fungi</taxon>
        <taxon>Dikarya</taxon>
        <taxon>Basidiomycota</taxon>
        <taxon>Agaricomycotina</taxon>
        <taxon>Agaricomycetes</taxon>
        <taxon>Agaricomycetidae</taxon>
        <taxon>Agaricales</taxon>
        <taxon>Agaricineae</taxon>
        <taxon>Strophariaceae</taxon>
        <taxon>Pholiota</taxon>
    </lineage>
</organism>
<accession>A0A9P6CME1</accession>
<evidence type="ECO:0000256" key="3">
    <source>
        <dbReference type="SAM" id="MobiDB-lite"/>
    </source>
</evidence>
<keyword evidence="5" id="KW-1185">Reference proteome</keyword>
<evidence type="ECO:0008006" key="6">
    <source>
        <dbReference type="Google" id="ProtNLM"/>
    </source>
</evidence>